<proteinExistence type="predicted"/>
<dbReference type="RefSeq" id="WP_182894937.1">
    <property type="nucleotide sequence ID" value="NZ_JACGZW010000012.1"/>
</dbReference>
<gene>
    <name evidence="2" type="ORF">H4281_34020</name>
</gene>
<feature type="transmembrane region" description="Helical" evidence="1">
    <location>
        <begin position="68"/>
        <end position="90"/>
    </location>
</feature>
<organism evidence="2 3">
    <name type="scientific">Amycolatopsis dendrobii</name>
    <dbReference type="NCBI Taxonomy" id="2760662"/>
    <lineage>
        <taxon>Bacteria</taxon>
        <taxon>Bacillati</taxon>
        <taxon>Actinomycetota</taxon>
        <taxon>Actinomycetes</taxon>
        <taxon>Pseudonocardiales</taxon>
        <taxon>Pseudonocardiaceae</taxon>
        <taxon>Amycolatopsis</taxon>
    </lineage>
</organism>
<accession>A0A7W3ZEQ5</accession>
<name>A0A7W3ZEQ5_9PSEU</name>
<feature type="transmembrane region" description="Helical" evidence="1">
    <location>
        <begin position="38"/>
        <end position="56"/>
    </location>
</feature>
<keyword evidence="1" id="KW-1133">Transmembrane helix</keyword>
<keyword evidence="1" id="KW-0472">Membrane</keyword>
<feature type="transmembrane region" description="Helical" evidence="1">
    <location>
        <begin position="135"/>
        <end position="152"/>
    </location>
</feature>
<dbReference type="EMBL" id="JACGZW010000012">
    <property type="protein sequence ID" value="MBB1158189.1"/>
    <property type="molecule type" value="Genomic_DNA"/>
</dbReference>
<evidence type="ECO:0000313" key="2">
    <source>
        <dbReference type="EMBL" id="MBB1158189.1"/>
    </source>
</evidence>
<sequence length="183" mass="19982">MWETLDKISNIVALVAGGAYIVWSIIRRLRGTPMSTKRLLILPVVCFAIGIYMAAGDVAKASTLDWELFGVFVLASYGEGLGRGATIRLYEQDGLPHQKYNWLTVTIWLSLIPLRVGMVLLAQHWHADIAGGTDLVGILLGLTFLGEASVVLPRARRMGLNLSLSPKKDAKKGKSSDRVRHAG</sequence>
<dbReference type="AlphaFoldDB" id="A0A7W3ZEQ5"/>
<evidence type="ECO:0008006" key="4">
    <source>
        <dbReference type="Google" id="ProtNLM"/>
    </source>
</evidence>
<keyword evidence="1" id="KW-0812">Transmembrane</keyword>
<feature type="transmembrane region" description="Helical" evidence="1">
    <location>
        <begin position="102"/>
        <end position="123"/>
    </location>
</feature>
<evidence type="ECO:0000313" key="3">
    <source>
        <dbReference type="Proteomes" id="UP000526734"/>
    </source>
</evidence>
<protein>
    <recommendedName>
        <fullName evidence="4">DUF1453 domain-containing protein</fullName>
    </recommendedName>
</protein>
<reference evidence="2 3" key="1">
    <citation type="submission" date="2020-08" db="EMBL/GenBank/DDBJ databases">
        <title>Amycolatopsis sp. nov. DR6-1 isolated from Dendrobium heterocarpum.</title>
        <authorList>
            <person name="Tedsree N."/>
            <person name="Kuncharoen N."/>
            <person name="Likhitwitayawuid K."/>
            <person name="Tanasupawat S."/>
        </authorList>
    </citation>
    <scope>NUCLEOTIDE SEQUENCE [LARGE SCALE GENOMIC DNA]</scope>
    <source>
        <strain evidence="2 3">DR6-1</strain>
    </source>
</reference>
<comment type="caution">
    <text evidence="2">The sequence shown here is derived from an EMBL/GenBank/DDBJ whole genome shotgun (WGS) entry which is preliminary data.</text>
</comment>
<evidence type="ECO:0000256" key="1">
    <source>
        <dbReference type="SAM" id="Phobius"/>
    </source>
</evidence>
<keyword evidence="3" id="KW-1185">Reference proteome</keyword>
<feature type="transmembrane region" description="Helical" evidence="1">
    <location>
        <begin position="7"/>
        <end position="26"/>
    </location>
</feature>
<dbReference type="Proteomes" id="UP000526734">
    <property type="component" value="Unassembled WGS sequence"/>
</dbReference>